<protein>
    <submittedName>
        <fullName evidence="5">Putative oxidoreductase CzcO</fullName>
        <ecNumber evidence="5">1.-.-.-</ecNumber>
    </submittedName>
</protein>
<evidence type="ECO:0000313" key="6">
    <source>
        <dbReference type="Proteomes" id="UP000419743"/>
    </source>
</evidence>
<dbReference type="InterPro" id="IPR003953">
    <property type="entry name" value="FAD-dep_OxRdtase_2_FAD-bd"/>
</dbReference>
<dbReference type="InterPro" id="IPR036188">
    <property type="entry name" value="FAD/NAD-bd_sf"/>
</dbReference>
<dbReference type="Proteomes" id="UP000419743">
    <property type="component" value="Unassembled WGS sequence"/>
</dbReference>
<dbReference type="PANTHER" id="PTHR43539">
    <property type="entry name" value="FLAVIN-BINDING MONOOXYGENASE-LIKE PROTEIN (AFU_ORTHOLOGUE AFUA_4G09220)"/>
    <property type="match status" value="1"/>
</dbReference>
<dbReference type="PRINTS" id="PR00411">
    <property type="entry name" value="PNDRDTASEI"/>
</dbReference>
<keyword evidence="6" id="KW-1185">Reference proteome</keyword>
<dbReference type="EC" id="1.-.-.-" evidence="5"/>
<gene>
    <name evidence="5" type="primary">czcO_4</name>
    <name evidence="5" type="ORF">HALOF300_03470</name>
</gene>
<evidence type="ECO:0000256" key="2">
    <source>
        <dbReference type="ARBA" id="ARBA00023002"/>
    </source>
</evidence>
<evidence type="ECO:0000259" key="4">
    <source>
        <dbReference type="Pfam" id="PF00890"/>
    </source>
</evidence>
<dbReference type="EMBL" id="CACRYJ010000050">
    <property type="protein sequence ID" value="VZO38738.1"/>
    <property type="molecule type" value="Genomic_DNA"/>
</dbReference>
<feature type="domain" description="FAD-dependent oxidoreductase 2 FAD-binding" evidence="4">
    <location>
        <begin position="52"/>
        <end position="75"/>
    </location>
</feature>
<reference evidence="5 6" key="1">
    <citation type="submission" date="2019-11" db="EMBL/GenBank/DDBJ databases">
        <authorList>
            <person name="Criscuolo A."/>
        </authorList>
    </citation>
    <scope>NUCLEOTIDE SEQUENCE [LARGE SCALE GENOMIC DNA]</scope>
    <source>
        <strain evidence="5">CIP111667</strain>
    </source>
</reference>
<sequence length="412" mass="44261">MTTDLTHERTRIGGPQTATGRPSTEATPAHTEPTPSTIVAAASTATVPPAADVVVIGAGQAGLSAAYHLRRRGLTPATAAPTPDGDGPPSGTFVVLDGEAGPGGAWRHRWRTLRMATVNKVHDLPGRELPEVDPCAPSREVVPSYYGDYERDFDLPIVRPVHVHRVTRVDDDPRGRLLVATDRGEVSARVVINATGTWTKPFWPIYPGQETFRGRQLHTADYVSADEFAGRHVIVVGGGISAVQLLEEISHVAATTWVTRREPVWRDDEFDPDAGRRAVALVEERVRAGLPPRSVVSVTGLIWTPTLRAAAERGVMDRRPMFTEITPTGVRWADGTEQRADAILWATGFRSQLDHLAPLRMRGRGGGIEMAGTQVVAEPRLHLVGYGPSASTIGANRAGREAVNGALAFLGG</sequence>
<feature type="compositionally biased region" description="Low complexity" evidence="3">
    <location>
        <begin position="22"/>
        <end position="33"/>
    </location>
</feature>
<feature type="region of interest" description="Disordered" evidence="3">
    <location>
        <begin position="1"/>
        <end position="33"/>
    </location>
</feature>
<dbReference type="Gene3D" id="3.50.50.60">
    <property type="entry name" value="FAD/NAD(P)-binding domain"/>
    <property type="match status" value="1"/>
</dbReference>
<organism evidence="5 6">
    <name type="scientific">Occultella aeris</name>
    <dbReference type="NCBI Taxonomy" id="2761496"/>
    <lineage>
        <taxon>Bacteria</taxon>
        <taxon>Bacillati</taxon>
        <taxon>Actinomycetota</taxon>
        <taxon>Actinomycetes</taxon>
        <taxon>Micrococcales</taxon>
        <taxon>Ruaniaceae</taxon>
        <taxon>Occultella</taxon>
    </lineage>
</organism>
<dbReference type="SUPFAM" id="SSF51905">
    <property type="entry name" value="FAD/NAD(P)-binding domain"/>
    <property type="match status" value="2"/>
</dbReference>
<dbReference type="Pfam" id="PF13738">
    <property type="entry name" value="Pyr_redox_3"/>
    <property type="match status" value="1"/>
</dbReference>
<dbReference type="AlphaFoldDB" id="A0A7M4DMU3"/>
<accession>A0A7M4DMU3</accession>
<proteinExistence type="predicted"/>
<name>A0A7M4DMU3_9MICO</name>
<dbReference type="GO" id="GO:0050660">
    <property type="term" value="F:flavin adenine dinucleotide binding"/>
    <property type="evidence" value="ECO:0007669"/>
    <property type="project" value="TreeGrafter"/>
</dbReference>
<keyword evidence="2 5" id="KW-0560">Oxidoreductase</keyword>
<evidence type="ECO:0000256" key="1">
    <source>
        <dbReference type="ARBA" id="ARBA00022630"/>
    </source>
</evidence>
<evidence type="ECO:0000256" key="3">
    <source>
        <dbReference type="SAM" id="MobiDB-lite"/>
    </source>
</evidence>
<dbReference type="GO" id="GO:0004497">
    <property type="term" value="F:monooxygenase activity"/>
    <property type="evidence" value="ECO:0007669"/>
    <property type="project" value="TreeGrafter"/>
</dbReference>
<dbReference type="InterPro" id="IPR050982">
    <property type="entry name" value="Auxin_biosynth/cation_transpt"/>
</dbReference>
<evidence type="ECO:0000313" key="5">
    <source>
        <dbReference type="EMBL" id="VZO38738.1"/>
    </source>
</evidence>
<keyword evidence="1" id="KW-0285">Flavoprotein</keyword>
<feature type="compositionally biased region" description="Basic and acidic residues" evidence="3">
    <location>
        <begin position="1"/>
        <end position="11"/>
    </location>
</feature>
<dbReference type="PANTHER" id="PTHR43539:SF78">
    <property type="entry name" value="FLAVIN-CONTAINING MONOOXYGENASE"/>
    <property type="match status" value="1"/>
</dbReference>
<comment type="caution">
    <text evidence="5">The sequence shown here is derived from an EMBL/GenBank/DDBJ whole genome shotgun (WGS) entry which is preliminary data.</text>
</comment>
<dbReference type="Pfam" id="PF00890">
    <property type="entry name" value="FAD_binding_2"/>
    <property type="match status" value="1"/>
</dbReference>
<dbReference type="PRINTS" id="PR00368">
    <property type="entry name" value="FADPNR"/>
</dbReference>